<dbReference type="RefSeq" id="WP_257725152.1">
    <property type="nucleotide sequence ID" value="NZ_JANLFC010000021.1"/>
</dbReference>
<dbReference type="Gene3D" id="3.40.50.300">
    <property type="entry name" value="P-loop containing nucleotide triphosphate hydrolases"/>
    <property type="match status" value="1"/>
</dbReference>
<evidence type="ECO:0000259" key="1">
    <source>
        <dbReference type="Pfam" id="PF04471"/>
    </source>
</evidence>
<dbReference type="CDD" id="cd01983">
    <property type="entry name" value="SIMIBI"/>
    <property type="match status" value="1"/>
</dbReference>
<dbReference type="EMBL" id="JANLFC010000021">
    <property type="protein sequence ID" value="MCR4448152.1"/>
    <property type="molecule type" value="Genomic_DNA"/>
</dbReference>
<feature type="domain" description="Novel STAND NTPase 3" evidence="2">
    <location>
        <begin position="174"/>
        <end position="332"/>
    </location>
</feature>
<dbReference type="GO" id="GO:0004519">
    <property type="term" value="F:endonuclease activity"/>
    <property type="evidence" value="ECO:0007669"/>
    <property type="project" value="UniProtKB-KW"/>
</dbReference>
<dbReference type="Pfam" id="PF04471">
    <property type="entry name" value="Mrr_cat"/>
    <property type="match status" value="1"/>
</dbReference>
<dbReference type="InterPro" id="IPR027417">
    <property type="entry name" value="P-loop_NTPase"/>
</dbReference>
<feature type="domain" description="Restriction endonuclease type IV Mrr" evidence="1">
    <location>
        <begin position="8"/>
        <end position="106"/>
    </location>
</feature>
<dbReference type="GO" id="GO:0009307">
    <property type="term" value="P:DNA restriction-modification system"/>
    <property type="evidence" value="ECO:0007669"/>
    <property type="project" value="InterPro"/>
</dbReference>
<dbReference type="GO" id="GO:0016787">
    <property type="term" value="F:hydrolase activity"/>
    <property type="evidence" value="ECO:0007669"/>
    <property type="project" value="UniProtKB-KW"/>
</dbReference>
<keyword evidence="3" id="KW-0378">Hydrolase</keyword>
<sequence>MKKYTFEELTDIEFEDFVNDLLSCAYGWEIESFKPGRDFGIDGRSSTINGTIIIQSKHYRKSGVDKLLREIALNEVQKVKELNPERYVFVTSLNLSPNNKDKIKSAFSGVNLDVSDIIGNDDLNSLLRHNQDVLIRWYKLWSESSNVLQLFLHPAIKSREIILLSRLNKINKTFVMTEDIHPALSSLNSEHVVVLSGEPGVGKTTLAEYLCQVHMKRGYTVEVIEGDVTNHPFNFSNPEEKTIYYFDDFLGSNYFSVISGSQDNNIVKIIEHLKNEPNKRLILTSRTNIIHKAEVMSQSYRSFKLTSRQYIVNINSHSKLTKAKILYNHLWHSPLPLEWKEDIINDGFYNKIINHRNFNPRLIAFTMNLENKNEKSLSQFVYDNLEHPDQIWDHCYTVQLDEQARILVKICIAAGGKISEQELEVAYEQGLTEYNFTSTTNQPKDFFHTSRLVCGSILLRHASNDLIYYTHFNPSVTDYVIDKISSISEAKKLINSLNNNLVVKFYSDLIKSNKIKNMMLMKSLTLCLKNSAET</sequence>
<dbReference type="Pfam" id="PF20720">
    <property type="entry name" value="nSTAND3"/>
    <property type="match status" value="1"/>
</dbReference>
<dbReference type="InterPro" id="IPR011856">
    <property type="entry name" value="tRNA_endonuc-like_dom_sf"/>
</dbReference>
<dbReference type="Proteomes" id="UP001204061">
    <property type="component" value="Unassembled WGS sequence"/>
</dbReference>
<name>A0AAW5MEM4_AERVE</name>
<keyword evidence="3" id="KW-0255">Endonuclease</keyword>
<comment type="caution">
    <text evidence="3">The sequence shown here is derived from an EMBL/GenBank/DDBJ whole genome shotgun (WGS) entry which is preliminary data.</text>
</comment>
<gene>
    <name evidence="3" type="ORF">NS965_07100</name>
</gene>
<dbReference type="Gene3D" id="3.40.1350.10">
    <property type="match status" value="1"/>
</dbReference>
<keyword evidence="3" id="KW-0540">Nuclease</keyword>
<protein>
    <submittedName>
        <fullName evidence="3">Restriction endonuclease</fullName>
        <ecNumber evidence="3">3.1.21.-</ecNumber>
    </submittedName>
</protein>
<evidence type="ECO:0000313" key="4">
    <source>
        <dbReference type="Proteomes" id="UP001204061"/>
    </source>
</evidence>
<dbReference type="SUPFAM" id="SSF52540">
    <property type="entry name" value="P-loop containing nucleoside triphosphate hydrolases"/>
    <property type="match status" value="1"/>
</dbReference>
<dbReference type="AlphaFoldDB" id="A0AAW5MEM4"/>
<organism evidence="3 4">
    <name type="scientific">Aeromonas veronii</name>
    <dbReference type="NCBI Taxonomy" id="654"/>
    <lineage>
        <taxon>Bacteria</taxon>
        <taxon>Pseudomonadati</taxon>
        <taxon>Pseudomonadota</taxon>
        <taxon>Gammaproteobacteria</taxon>
        <taxon>Aeromonadales</taxon>
        <taxon>Aeromonadaceae</taxon>
        <taxon>Aeromonas</taxon>
    </lineage>
</organism>
<evidence type="ECO:0000259" key="2">
    <source>
        <dbReference type="Pfam" id="PF20720"/>
    </source>
</evidence>
<proteinExistence type="predicted"/>
<dbReference type="InterPro" id="IPR049050">
    <property type="entry name" value="nSTAND3"/>
</dbReference>
<dbReference type="EC" id="3.1.21.-" evidence="3"/>
<dbReference type="GO" id="GO:0003677">
    <property type="term" value="F:DNA binding"/>
    <property type="evidence" value="ECO:0007669"/>
    <property type="project" value="InterPro"/>
</dbReference>
<dbReference type="InterPro" id="IPR007560">
    <property type="entry name" value="Restrct_endonuc_IV_Mrr"/>
</dbReference>
<accession>A0AAW5MEM4</accession>
<evidence type="ECO:0000313" key="3">
    <source>
        <dbReference type="EMBL" id="MCR4448152.1"/>
    </source>
</evidence>
<reference evidence="3" key="1">
    <citation type="submission" date="2022-08" db="EMBL/GenBank/DDBJ databases">
        <title>A global survey of hypervirulent Aeromonas hydrophila identified this emerging pathogen in farmed fish in the lower Mekong River basin.</title>
        <authorList>
            <person name="Xu T."/>
            <person name="Rasmussen-Ivey C.R."/>
            <person name="Moen F.S."/>
            <person name="Fernandez Bravo A."/>
            <person name="Lamy B."/>
            <person name="Beaz-Hidalgo R."/>
            <person name="Khan C.D."/>
            <person name="Castro Escarpulli G."/>
            <person name="Yasin I.S.M."/>
            <person name="Figueras M.J."/>
            <person name="Azzam Sayuti M."/>
            <person name="Karim M.M."/>
            <person name="Alam K.M."/>
            <person name="Le T.T.T."/>
            <person name="Thao N.H.P."/>
            <person name="Addo S."/>
            <person name="Duodu S."/>
            <person name="Ali S."/>
            <person name="Mey S."/>
            <person name="Somony T."/>
            <person name="Liles M.R."/>
        </authorList>
    </citation>
    <scope>NUCLEOTIDE SEQUENCE</scope>
    <source>
        <strain evidence="3">0.14</strain>
    </source>
</reference>